<sequence>MTAPTRKLDDFETPIYHWFKEVILNTEQESWGIDANRSQLRFEYATREPSPRVAYLLRVTPDLCNRMGNLHGGCAATLIDNLSSTVLASVSRPGRFSLGGVSRNLKVTYLRPIPEGTEIRIVNEVIHVGQRLALLRSEIWRTDTNVLCAIGEHDKVNTDPEASKI</sequence>
<dbReference type="VEuPathDB" id="FungiDB:C8Q69DRAFT_259512"/>
<evidence type="ECO:0000256" key="1">
    <source>
        <dbReference type="ARBA" id="ARBA00008324"/>
    </source>
</evidence>
<dbReference type="SUPFAM" id="SSF54637">
    <property type="entry name" value="Thioesterase/thiol ester dehydrase-isomerase"/>
    <property type="match status" value="1"/>
</dbReference>
<dbReference type="InterPro" id="IPR006683">
    <property type="entry name" value="Thioestr_dom"/>
</dbReference>
<dbReference type="NCBIfam" id="TIGR00369">
    <property type="entry name" value="unchar_dom_1"/>
    <property type="match status" value="1"/>
</dbReference>
<evidence type="ECO:0000313" key="4">
    <source>
        <dbReference type="EMBL" id="RWQ95577.1"/>
    </source>
</evidence>
<dbReference type="Pfam" id="PF03061">
    <property type="entry name" value="4HBT"/>
    <property type="match status" value="1"/>
</dbReference>
<dbReference type="GeneID" id="39595947"/>
<keyword evidence="5" id="KW-1185">Reference proteome</keyword>
<dbReference type="STRING" id="264951.A0A443HUS8"/>
<keyword evidence="2" id="KW-0378">Hydrolase</keyword>
<dbReference type="CDD" id="cd03443">
    <property type="entry name" value="PaaI_thioesterase"/>
    <property type="match status" value="1"/>
</dbReference>
<dbReference type="GO" id="GO:0047617">
    <property type="term" value="F:fatty acyl-CoA hydrolase activity"/>
    <property type="evidence" value="ECO:0007669"/>
    <property type="project" value="InterPro"/>
</dbReference>
<dbReference type="PANTHER" id="PTHR21660:SF1">
    <property type="entry name" value="ACYL-COENZYME A THIOESTERASE 13"/>
    <property type="match status" value="1"/>
</dbReference>
<protein>
    <submittedName>
        <fullName evidence="4">HotDog domain-containing protein</fullName>
    </submittedName>
</protein>
<dbReference type="RefSeq" id="XP_028485222.1">
    <property type="nucleotide sequence ID" value="XM_028626670.1"/>
</dbReference>
<dbReference type="PANTHER" id="PTHR21660">
    <property type="entry name" value="THIOESTERASE SUPERFAMILY MEMBER-RELATED"/>
    <property type="match status" value="1"/>
</dbReference>
<gene>
    <name evidence="4" type="ORF">C8Q69DRAFT_259512</name>
</gene>
<evidence type="ECO:0000256" key="2">
    <source>
        <dbReference type="ARBA" id="ARBA00022801"/>
    </source>
</evidence>
<dbReference type="Proteomes" id="UP000283841">
    <property type="component" value="Unassembled WGS sequence"/>
</dbReference>
<organism evidence="4 5">
    <name type="scientific">Byssochlamys spectabilis</name>
    <name type="common">Paecilomyces variotii</name>
    <dbReference type="NCBI Taxonomy" id="264951"/>
    <lineage>
        <taxon>Eukaryota</taxon>
        <taxon>Fungi</taxon>
        <taxon>Dikarya</taxon>
        <taxon>Ascomycota</taxon>
        <taxon>Pezizomycotina</taxon>
        <taxon>Eurotiomycetes</taxon>
        <taxon>Eurotiomycetidae</taxon>
        <taxon>Eurotiales</taxon>
        <taxon>Thermoascaceae</taxon>
        <taxon>Paecilomyces</taxon>
    </lineage>
</organism>
<proteinExistence type="inferred from homology"/>
<dbReference type="InterPro" id="IPR029069">
    <property type="entry name" value="HotDog_dom_sf"/>
</dbReference>
<dbReference type="InterPro" id="IPR003736">
    <property type="entry name" value="PAAI_dom"/>
</dbReference>
<comment type="similarity">
    <text evidence="1">Belongs to the thioesterase PaaI family.</text>
</comment>
<dbReference type="EMBL" id="RCNU01000005">
    <property type="protein sequence ID" value="RWQ95577.1"/>
    <property type="molecule type" value="Genomic_DNA"/>
</dbReference>
<dbReference type="Gene3D" id="3.10.129.10">
    <property type="entry name" value="Hotdog Thioesterase"/>
    <property type="match status" value="1"/>
</dbReference>
<comment type="caution">
    <text evidence="4">The sequence shown here is derived from an EMBL/GenBank/DDBJ whole genome shotgun (WGS) entry which is preliminary data.</text>
</comment>
<evidence type="ECO:0000313" key="5">
    <source>
        <dbReference type="Proteomes" id="UP000283841"/>
    </source>
</evidence>
<dbReference type="InterPro" id="IPR039298">
    <property type="entry name" value="ACOT13"/>
</dbReference>
<accession>A0A443HUS8</accession>
<reference evidence="4 5" key="1">
    <citation type="journal article" date="2018" name="Front. Microbiol.">
        <title>Genomic and genetic insights into a cosmopolitan fungus, Paecilomyces variotii (Eurotiales).</title>
        <authorList>
            <person name="Urquhart A.S."/>
            <person name="Mondo S.J."/>
            <person name="Makela M.R."/>
            <person name="Hane J.K."/>
            <person name="Wiebenga A."/>
            <person name="He G."/>
            <person name="Mihaltcheva S."/>
            <person name="Pangilinan J."/>
            <person name="Lipzen A."/>
            <person name="Barry K."/>
            <person name="de Vries R.P."/>
            <person name="Grigoriev I.V."/>
            <person name="Idnurm A."/>
        </authorList>
    </citation>
    <scope>NUCLEOTIDE SEQUENCE [LARGE SCALE GENOMIC DNA]</scope>
    <source>
        <strain evidence="4 5">CBS 101075</strain>
    </source>
</reference>
<feature type="domain" description="Thioesterase" evidence="3">
    <location>
        <begin position="67"/>
        <end position="148"/>
    </location>
</feature>
<evidence type="ECO:0000259" key="3">
    <source>
        <dbReference type="Pfam" id="PF03061"/>
    </source>
</evidence>
<name>A0A443HUS8_BYSSP</name>
<dbReference type="AlphaFoldDB" id="A0A443HUS8"/>